<organism evidence="4 5">
    <name type="scientific">Mucuna pruriens</name>
    <name type="common">Velvet bean</name>
    <name type="synonym">Dolichos pruriens</name>
    <dbReference type="NCBI Taxonomy" id="157652"/>
    <lineage>
        <taxon>Eukaryota</taxon>
        <taxon>Viridiplantae</taxon>
        <taxon>Streptophyta</taxon>
        <taxon>Embryophyta</taxon>
        <taxon>Tracheophyta</taxon>
        <taxon>Spermatophyta</taxon>
        <taxon>Magnoliopsida</taxon>
        <taxon>eudicotyledons</taxon>
        <taxon>Gunneridae</taxon>
        <taxon>Pentapetalae</taxon>
        <taxon>rosids</taxon>
        <taxon>fabids</taxon>
        <taxon>Fabales</taxon>
        <taxon>Fabaceae</taxon>
        <taxon>Papilionoideae</taxon>
        <taxon>50 kb inversion clade</taxon>
        <taxon>NPAAA clade</taxon>
        <taxon>indigoferoid/millettioid clade</taxon>
        <taxon>Phaseoleae</taxon>
        <taxon>Mucuna</taxon>
    </lineage>
</organism>
<dbReference type="PROSITE" id="PS51485">
    <property type="entry name" value="PHYTOCYANIN"/>
    <property type="match status" value="1"/>
</dbReference>
<sequence>MYLEKKLQRKHPGLHNHSIAGSTRIPHSHSLKASFSVLPTPPSQIPRRMKQGRSSFGLMFSTVSCLLLLFLCFSGSAKAYKNYTVGDSLGWFDNTEKSNVNYQKWAATKEFSLGDFLIFNTDTNHSVVQTYNLTTYKQCDYDDAQDKDTTQWSASDPSNTQTHPVTVAVPLVKEGMTYFFSGDYDGDQCKSGQHFQINVTYGQGLPKSLKNSPEDAPSPANAVAGDDDSAPDTIVPSNFSNPKEESDDDKANEKEKSSSVSLSMYAQLHLLLLGIFFLF</sequence>
<protein>
    <recommendedName>
        <fullName evidence="3">Phytocyanin domain-containing protein</fullName>
    </recommendedName>
</protein>
<accession>A0A371GP90</accession>
<keyword evidence="2" id="KW-1133">Transmembrane helix</keyword>
<proteinExistence type="predicted"/>
<keyword evidence="5" id="KW-1185">Reference proteome</keyword>
<dbReference type="FunFam" id="2.60.40.420:FF:000048">
    <property type="entry name" value="Early nodulin-like protein 18"/>
    <property type="match status" value="1"/>
</dbReference>
<comment type="caution">
    <text evidence="4">The sequence shown here is derived from an EMBL/GenBank/DDBJ whole genome shotgun (WGS) entry which is preliminary data.</text>
</comment>
<dbReference type="Gene3D" id="2.60.40.420">
    <property type="entry name" value="Cupredoxins - blue copper proteins"/>
    <property type="match status" value="1"/>
</dbReference>
<dbReference type="SUPFAM" id="SSF49503">
    <property type="entry name" value="Cupredoxins"/>
    <property type="match status" value="1"/>
</dbReference>
<dbReference type="OrthoDB" id="783836at2759"/>
<evidence type="ECO:0000313" key="4">
    <source>
        <dbReference type="EMBL" id="RDX92382.1"/>
    </source>
</evidence>
<dbReference type="PANTHER" id="PTHR33021">
    <property type="entry name" value="BLUE COPPER PROTEIN"/>
    <property type="match status" value="1"/>
</dbReference>
<dbReference type="GO" id="GO:0009055">
    <property type="term" value="F:electron transfer activity"/>
    <property type="evidence" value="ECO:0007669"/>
    <property type="project" value="InterPro"/>
</dbReference>
<reference evidence="4" key="1">
    <citation type="submission" date="2018-05" db="EMBL/GenBank/DDBJ databases">
        <title>Draft genome of Mucuna pruriens seed.</title>
        <authorList>
            <person name="Nnadi N.E."/>
            <person name="Vos R."/>
            <person name="Hasami M.H."/>
            <person name="Devisetty U.K."/>
            <person name="Aguiy J.C."/>
        </authorList>
    </citation>
    <scope>NUCLEOTIDE SEQUENCE [LARGE SCALE GENOMIC DNA]</scope>
    <source>
        <strain evidence="4">JCA_2017</strain>
    </source>
</reference>
<keyword evidence="2" id="KW-0472">Membrane</keyword>
<dbReference type="InterPro" id="IPR003245">
    <property type="entry name" value="Phytocyanin_dom"/>
</dbReference>
<dbReference type="STRING" id="157652.A0A371GP90"/>
<feature type="region of interest" description="Disordered" evidence="1">
    <location>
        <begin position="206"/>
        <end position="256"/>
    </location>
</feature>
<dbReference type="InterPro" id="IPR008972">
    <property type="entry name" value="Cupredoxin"/>
</dbReference>
<evidence type="ECO:0000259" key="3">
    <source>
        <dbReference type="PROSITE" id="PS51485"/>
    </source>
</evidence>
<dbReference type="Proteomes" id="UP000257109">
    <property type="component" value="Unassembled WGS sequence"/>
</dbReference>
<dbReference type="GO" id="GO:0005886">
    <property type="term" value="C:plasma membrane"/>
    <property type="evidence" value="ECO:0007669"/>
    <property type="project" value="TreeGrafter"/>
</dbReference>
<dbReference type="AlphaFoldDB" id="A0A371GP90"/>
<feature type="region of interest" description="Disordered" evidence="1">
    <location>
        <begin position="1"/>
        <end position="21"/>
    </location>
</feature>
<evidence type="ECO:0000256" key="1">
    <source>
        <dbReference type="SAM" id="MobiDB-lite"/>
    </source>
</evidence>
<keyword evidence="2" id="KW-0812">Transmembrane</keyword>
<feature type="non-terminal residue" evidence="4">
    <location>
        <position position="1"/>
    </location>
</feature>
<evidence type="ECO:0000256" key="2">
    <source>
        <dbReference type="SAM" id="Phobius"/>
    </source>
</evidence>
<evidence type="ECO:0000313" key="5">
    <source>
        <dbReference type="Proteomes" id="UP000257109"/>
    </source>
</evidence>
<dbReference type="Pfam" id="PF02298">
    <property type="entry name" value="Cu_bind_like"/>
    <property type="match status" value="1"/>
</dbReference>
<name>A0A371GP90_MUCPR</name>
<dbReference type="PANTHER" id="PTHR33021:SF6">
    <property type="entry name" value="EARLY NODULIN-LIKE PROTEIN 18"/>
    <property type="match status" value="1"/>
</dbReference>
<dbReference type="InterPro" id="IPR039391">
    <property type="entry name" value="Phytocyanin-like"/>
</dbReference>
<feature type="transmembrane region" description="Helical" evidence="2">
    <location>
        <begin position="56"/>
        <end position="77"/>
    </location>
</feature>
<dbReference type="CDD" id="cd04216">
    <property type="entry name" value="Phytocyanin"/>
    <property type="match status" value="1"/>
</dbReference>
<feature type="domain" description="Phytocyanin" evidence="3">
    <location>
        <begin position="81"/>
        <end position="201"/>
    </location>
</feature>
<gene>
    <name evidence="4" type="ORF">CR513_25497</name>
</gene>
<dbReference type="EMBL" id="QJKJ01004876">
    <property type="protein sequence ID" value="RDX92382.1"/>
    <property type="molecule type" value="Genomic_DNA"/>
</dbReference>